<gene>
    <name evidence="2" type="ORF">CDCA_CDCA15G3964</name>
</gene>
<evidence type="ECO:0000256" key="1">
    <source>
        <dbReference type="SAM" id="MobiDB-lite"/>
    </source>
</evidence>
<name>A0AAV9J059_CYACA</name>
<evidence type="ECO:0000313" key="3">
    <source>
        <dbReference type="Proteomes" id="UP001301350"/>
    </source>
</evidence>
<organism evidence="2 3">
    <name type="scientific">Cyanidium caldarium</name>
    <name type="common">Red alga</name>
    <dbReference type="NCBI Taxonomy" id="2771"/>
    <lineage>
        <taxon>Eukaryota</taxon>
        <taxon>Rhodophyta</taxon>
        <taxon>Bangiophyceae</taxon>
        <taxon>Cyanidiales</taxon>
        <taxon>Cyanidiaceae</taxon>
        <taxon>Cyanidium</taxon>
    </lineage>
</organism>
<feature type="region of interest" description="Disordered" evidence="1">
    <location>
        <begin position="166"/>
        <end position="188"/>
    </location>
</feature>
<keyword evidence="3" id="KW-1185">Reference proteome</keyword>
<sequence length="349" mass="37949">MNGARCPSIPVHRYLYTPRAHTAVPEPPMDLKLLPVEVDTGKYARYASTPAEEVLHERETLQGGTVDWEAERPGSWLVALAALVDDAGHAAVWQRHRRRLSAEARELLHGYGNLEEVVAVGDGELEPTAERASLGRSSVAAPWMRRTQYDEFAPHPTFTTSAARAATTTAASRTGEEVAVDEDDEAEGGTMPGAAIDVGQEFTAAQELDAQLSELVHPQWQRDGTATPPRAVQSIPLLPDVSAGERGYLLARWPQPPDWPPSARVLAQADDNESEAPANLTMYVASADTEDMDEADRTPFTLHHQSVVAEPERHGAQPADAASAYVLCFSADGAARIAPLHRRLRLQRP</sequence>
<protein>
    <submittedName>
        <fullName evidence="2">Uncharacterized protein</fullName>
    </submittedName>
</protein>
<comment type="caution">
    <text evidence="2">The sequence shown here is derived from an EMBL/GenBank/DDBJ whole genome shotgun (WGS) entry which is preliminary data.</text>
</comment>
<accession>A0AAV9J059</accession>
<proteinExistence type="predicted"/>
<reference evidence="2 3" key="1">
    <citation type="submission" date="2022-07" db="EMBL/GenBank/DDBJ databases">
        <title>Genome-wide signatures of adaptation to extreme environments.</title>
        <authorList>
            <person name="Cho C.H."/>
            <person name="Yoon H.S."/>
        </authorList>
    </citation>
    <scope>NUCLEOTIDE SEQUENCE [LARGE SCALE GENOMIC DNA]</scope>
    <source>
        <strain evidence="2 3">DBV 063 E5</strain>
    </source>
</reference>
<dbReference type="Proteomes" id="UP001301350">
    <property type="component" value="Unassembled WGS sequence"/>
</dbReference>
<feature type="compositionally biased region" description="Acidic residues" evidence="1">
    <location>
        <begin position="178"/>
        <end position="187"/>
    </location>
</feature>
<evidence type="ECO:0000313" key="2">
    <source>
        <dbReference type="EMBL" id="KAK4537939.1"/>
    </source>
</evidence>
<dbReference type="AlphaFoldDB" id="A0AAV9J059"/>
<dbReference type="EMBL" id="JANCYW010000015">
    <property type="protein sequence ID" value="KAK4537939.1"/>
    <property type="molecule type" value="Genomic_DNA"/>
</dbReference>